<organism evidence="1 2">
    <name type="scientific">Sphingomonas cynarae</name>
    <dbReference type="NCBI Taxonomy" id="930197"/>
    <lineage>
        <taxon>Bacteria</taxon>
        <taxon>Pseudomonadati</taxon>
        <taxon>Pseudomonadota</taxon>
        <taxon>Alphaproteobacteria</taxon>
        <taxon>Sphingomonadales</taxon>
        <taxon>Sphingomonadaceae</taxon>
        <taxon>Sphingomonas</taxon>
    </lineage>
</organism>
<dbReference type="Proteomes" id="UP001500523">
    <property type="component" value="Unassembled WGS sequence"/>
</dbReference>
<reference evidence="2" key="1">
    <citation type="journal article" date="2019" name="Int. J. Syst. Evol. Microbiol.">
        <title>The Global Catalogue of Microorganisms (GCM) 10K type strain sequencing project: providing services to taxonomists for standard genome sequencing and annotation.</title>
        <authorList>
            <consortium name="The Broad Institute Genomics Platform"/>
            <consortium name="The Broad Institute Genome Sequencing Center for Infectious Disease"/>
            <person name="Wu L."/>
            <person name="Ma J."/>
        </authorList>
    </citation>
    <scope>NUCLEOTIDE SEQUENCE [LARGE SCALE GENOMIC DNA]</scope>
    <source>
        <strain evidence="2">JCM 17498</strain>
    </source>
</reference>
<protein>
    <submittedName>
        <fullName evidence="1">Uncharacterized protein</fullName>
    </submittedName>
</protein>
<proteinExistence type="predicted"/>
<accession>A0ABP7EAL1</accession>
<gene>
    <name evidence="1" type="ORF">GCM10022268_24110</name>
</gene>
<keyword evidence="2" id="KW-1185">Reference proteome</keyword>
<evidence type="ECO:0000313" key="1">
    <source>
        <dbReference type="EMBL" id="GAA3714557.1"/>
    </source>
</evidence>
<dbReference type="EMBL" id="BAABBF010000005">
    <property type="protein sequence ID" value="GAA3714557.1"/>
    <property type="molecule type" value="Genomic_DNA"/>
</dbReference>
<dbReference type="RefSeq" id="WP_344693649.1">
    <property type="nucleotide sequence ID" value="NZ_BAABBF010000005.1"/>
</dbReference>
<evidence type="ECO:0000313" key="2">
    <source>
        <dbReference type="Proteomes" id="UP001500523"/>
    </source>
</evidence>
<name>A0ABP7EAL1_9SPHN</name>
<comment type="caution">
    <text evidence="1">The sequence shown here is derived from an EMBL/GenBank/DDBJ whole genome shotgun (WGS) entry which is preliminary data.</text>
</comment>
<sequence>MATQMHEVAQAAPTFDAAAWLAALVQIGGGYALASGRKLWLVVEDCDYDDLASVMRPLIGNPDRAEAIRVAIERRQNGDA</sequence>